<proteinExistence type="predicted"/>
<name>A0AAV5E1G4_ELECO</name>
<feature type="domain" description="RING-type" evidence="3">
    <location>
        <begin position="12"/>
        <end position="47"/>
    </location>
</feature>
<dbReference type="SMART" id="SM00327">
    <property type="entry name" value="VWA"/>
    <property type="match status" value="1"/>
</dbReference>
<keyword evidence="6" id="KW-1185">Reference proteome</keyword>
<organism evidence="5 6">
    <name type="scientific">Eleusine coracana subsp. coracana</name>
    <dbReference type="NCBI Taxonomy" id="191504"/>
    <lineage>
        <taxon>Eukaryota</taxon>
        <taxon>Viridiplantae</taxon>
        <taxon>Streptophyta</taxon>
        <taxon>Embryophyta</taxon>
        <taxon>Tracheophyta</taxon>
        <taxon>Spermatophyta</taxon>
        <taxon>Magnoliopsida</taxon>
        <taxon>Liliopsida</taxon>
        <taxon>Poales</taxon>
        <taxon>Poaceae</taxon>
        <taxon>PACMAD clade</taxon>
        <taxon>Chloridoideae</taxon>
        <taxon>Cynodonteae</taxon>
        <taxon>Eleusininae</taxon>
        <taxon>Eleusine</taxon>
    </lineage>
</organism>
<dbReference type="SUPFAM" id="SSF57850">
    <property type="entry name" value="RING/U-box"/>
    <property type="match status" value="1"/>
</dbReference>
<evidence type="ECO:0000313" key="5">
    <source>
        <dbReference type="EMBL" id="GJN17144.1"/>
    </source>
</evidence>
<dbReference type="InterPro" id="IPR051266">
    <property type="entry name" value="CLCR"/>
</dbReference>
<dbReference type="EMBL" id="BQKI01000073">
    <property type="protein sequence ID" value="GJN17144.1"/>
    <property type="molecule type" value="Genomic_DNA"/>
</dbReference>
<evidence type="ECO:0000313" key="6">
    <source>
        <dbReference type="Proteomes" id="UP001054889"/>
    </source>
</evidence>
<evidence type="ECO:0000256" key="1">
    <source>
        <dbReference type="PROSITE-ProRule" id="PRU00175"/>
    </source>
</evidence>
<dbReference type="Proteomes" id="UP001054889">
    <property type="component" value="Unassembled WGS sequence"/>
</dbReference>
<dbReference type="InterPro" id="IPR013083">
    <property type="entry name" value="Znf_RING/FYVE/PHD"/>
</dbReference>
<comment type="caution">
    <text evidence="5">The sequence shown here is derived from an EMBL/GenBank/DDBJ whole genome shotgun (WGS) entry which is preliminary data.</text>
</comment>
<dbReference type="PROSITE" id="PS50089">
    <property type="entry name" value="ZF_RING_2"/>
    <property type="match status" value="1"/>
</dbReference>
<reference evidence="5" key="1">
    <citation type="journal article" date="2018" name="DNA Res.">
        <title>Multiple hybrid de novo genome assembly of finger millet, an orphan allotetraploid crop.</title>
        <authorList>
            <person name="Hatakeyama M."/>
            <person name="Aluri S."/>
            <person name="Balachadran M.T."/>
            <person name="Sivarajan S.R."/>
            <person name="Patrignani A."/>
            <person name="Gruter S."/>
            <person name="Poveda L."/>
            <person name="Shimizu-Inatsugi R."/>
            <person name="Baeten J."/>
            <person name="Francoijs K.J."/>
            <person name="Nataraja K.N."/>
            <person name="Reddy Y.A.N."/>
            <person name="Phadnis S."/>
            <person name="Ravikumar R.L."/>
            <person name="Schlapbach R."/>
            <person name="Sreeman S.M."/>
            <person name="Shimizu K.K."/>
        </authorList>
    </citation>
    <scope>NUCLEOTIDE SEQUENCE</scope>
</reference>
<evidence type="ECO:0000259" key="3">
    <source>
        <dbReference type="PROSITE" id="PS50089"/>
    </source>
</evidence>
<dbReference type="InterPro" id="IPR001841">
    <property type="entry name" value="Znf_RING"/>
</dbReference>
<dbReference type="InterPro" id="IPR002035">
    <property type="entry name" value="VWF_A"/>
</dbReference>
<reference evidence="5" key="2">
    <citation type="submission" date="2021-12" db="EMBL/GenBank/DDBJ databases">
        <title>Resequencing data analysis of finger millet.</title>
        <authorList>
            <person name="Hatakeyama M."/>
            <person name="Aluri S."/>
            <person name="Balachadran M.T."/>
            <person name="Sivarajan S.R."/>
            <person name="Poveda L."/>
            <person name="Shimizu-Inatsugi R."/>
            <person name="Schlapbach R."/>
            <person name="Sreeman S.M."/>
            <person name="Shimizu K.K."/>
        </authorList>
    </citation>
    <scope>NUCLEOTIDE SEQUENCE</scope>
</reference>
<dbReference type="AlphaFoldDB" id="A0AAV5E1G4"/>
<dbReference type="PANTHER" id="PTHR10579">
    <property type="entry name" value="CALCIUM-ACTIVATED CHLORIDE CHANNEL REGULATOR"/>
    <property type="match status" value="1"/>
</dbReference>
<dbReference type="PROSITE" id="PS50234">
    <property type="entry name" value="VWFA"/>
    <property type="match status" value="1"/>
</dbReference>
<dbReference type="PANTHER" id="PTHR10579:SF135">
    <property type="entry name" value="OS12G0203500 PROTEIN"/>
    <property type="match status" value="1"/>
</dbReference>
<evidence type="ECO:0000256" key="2">
    <source>
        <dbReference type="SAM" id="MobiDB-lite"/>
    </source>
</evidence>
<feature type="compositionally biased region" description="Basic and acidic residues" evidence="2">
    <location>
        <begin position="424"/>
        <end position="442"/>
    </location>
</feature>
<accession>A0AAV5E1G4</accession>
<dbReference type="Pfam" id="PF00092">
    <property type="entry name" value="VWA"/>
    <property type="match status" value="1"/>
</dbReference>
<dbReference type="GO" id="GO:0008270">
    <property type="term" value="F:zinc ion binding"/>
    <property type="evidence" value="ECO:0007669"/>
    <property type="project" value="UniProtKB-KW"/>
</dbReference>
<dbReference type="SUPFAM" id="SSF53300">
    <property type="entry name" value="vWA-like"/>
    <property type="match status" value="1"/>
</dbReference>
<keyword evidence="1" id="KW-0479">Metal-binding</keyword>
<dbReference type="Gene3D" id="3.30.40.10">
    <property type="entry name" value="Zinc/RING finger domain, C3HC4 (zinc finger)"/>
    <property type="match status" value="1"/>
</dbReference>
<feature type="region of interest" description="Disordered" evidence="2">
    <location>
        <begin position="82"/>
        <end position="117"/>
    </location>
</feature>
<feature type="region of interest" description="Disordered" evidence="2">
    <location>
        <begin position="394"/>
        <end position="442"/>
    </location>
</feature>
<evidence type="ECO:0000259" key="4">
    <source>
        <dbReference type="PROSITE" id="PS50234"/>
    </source>
</evidence>
<gene>
    <name evidence="5" type="primary">gb04190</name>
    <name evidence="5" type="ORF">PR202_gb04190</name>
</gene>
<dbReference type="Gene3D" id="3.40.50.410">
    <property type="entry name" value="von Willebrand factor, type A domain"/>
    <property type="match status" value="1"/>
</dbReference>
<keyword evidence="1" id="KW-0862">Zinc</keyword>
<dbReference type="SMART" id="SM00184">
    <property type="entry name" value="RING"/>
    <property type="match status" value="1"/>
</dbReference>
<sequence length="442" mass="46670">MATKQIGGDDQCDVCRGGVRGQATFTSECAHTFHIICVKESATCPICAAPWKNTFPPALVIQPPPMRSYVVPPRPRSFFFPQPPPPPPSFSFPQSNPHAGTTAFNDDEPVEPPVEGRDTVPEAAGNGALVLTTHIEHPSVARDAAQEKFAVMVHAKGPVAAADSSARAPLDLVTVLDVSGSMAGSKLTLLKQAMGFVIDQLGPSDRLSVVTFSCTARRIIRLTRMSGDGKAAARAAMESLMDEGSTNIGDGLRVAAQVSCTYKDAATGQAVDVAGEDAVVERPVVVSADAEPSVEVARERFRVEATEDIAASQAAAERGAFAEAARILERRRWWRSCGRCARASRAGASDFGGGYGAMWKPLSSCGAAPPPSGPPMVFGFSTPGAPAPAQMPPCGMPRAPPSFGSAYATPAMQDMVESSRKRRQQQEPEGDGRSDPKQQQRI</sequence>
<protein>
    <submittedName>
        <fullName evidence="5">Uncharacterized protein</fullName>
    </submittedName>
</protein>
<dbReference type="InterPro" id="IPR036465">
    <property type="entry name" value="vWFA_dom_sf"/>
</dbReference>
<keyword evidence="1" id="KW-0863">Zinc-finger</keyword>
<feature type="domain" description="VWFA" evidence="4">
    <location>
        <begin position="171"/>
        <end position="299"/>
    </location>
</feature>